<dbReference type="PANTHER" id="PTHR24074">
    <property type="entry name" value="CO-CHAPERONE PROTEIN DJLA"/>
    <property type="match status" value="1"/>
</dbReference>
<dbReference type="SUPFAM" id="SSF46565">
    <property type="entry name" value="Chaperone J-domain"/>
    <property type="match status" value="1"/>
</dbReference>
<dbReference type="InterPro" id="IPR050817">
    <property type="entry name" value="DjlA_DnaK_co-chaperone"/>
</dbReference>
<dbReference type="RefSeq" id="WP_214173233.1">
    <property type="nucleotide sequence ID" value="NZ_JAHCVJ010000012.1"/>
</dbReference>
<organism evidence="2 3">
    <name type="scientific">Geoanaerobacter pelophilus</name>
    <dbReference type="NCBI Taxonomy" id="60036"/>
    <lineage>
        <taxon>Bacteria</taxon>
        <taxon>Pseudomonadati</taxon>
        <taxon>Thermodesulfobacteriota</taxon>
        <taxon>Desulfuromonadia</taxon>
        <taxon>Geobacterales</taxon>
        <taxon>Geobacteraceae</taxon>
        <taxon>Geoanaerobacter</taxon>
    </lineage>
</organism>
<dbReference type="Proteomes" id="UP000811899">
    <property type="component" value="Unassembled WGS sequence"/>
</dbReference>
<dbReference type="InterPro" id="IPR036869">
    <property type="entry name" value="J_dom_sf"/>
</dbReference>
<comment type="caution">
    <text evidence="2">The sequence shown here is derived from an EMBL/GenBank/DDBJ whole genome shotgun (WGS) entry which is preliminary data.</text>
</comment>
<keyword evidence="3" id="KW-1185">Reference proteome</keyword>
<sequence length="93" mass="11293">MTYADLQEALRVLGLGERATMKDIKTRHRELVKRHHPDAGITTEPEIIRQINAAYRILMDYVTEYRFSFAENEFYEQNPEERFRQQFMDFYNK</sequence>
<dbReference type="PROSITE" id="PS50076">
    <property type="entry name" value="DNAJ_2"/>
    <property type="match status" value="1"/>
</dbReference>
<proteinExistence type="predicted"/>
<gene>
    <name evidence="2" type="ORF">KI809_19315</name>
</gene>
<dbReference type="EMBL" id="JAHCVJ010000012">
    <property type="protein sequence ID" value="MBT0666463.1"/>
    <property type="molecule type" value="Genomic_DNA"/>
</dbReference>
<dbReference type="Pfam" id="PF00226">
    <property type="entry name" value="DnaJ"/>
    <property type="match status" value="1"/>
</dbReference>
<dbReference type="CDD" id="cd06257">
    <property type="entry name" value="DnaJ"/>
    <property type="match status" value="1"/>
</dbReference>
<accession>A0AAW4L6D7</accession>
<dbReference type="Gene3D" id="1.10.287.110">
    <property type="entry name" value="DnaJ domain"/>
    <property type="match status" value="1"/>
</dbReference>
<dbReference type="InterPro" id="IPR001623">
    <property type="entry name" value="DnaJ_domain"/>
</dbReference>
<evidence type="ECO:0000259" key="1">
    <source>
        <dbReference type="PROSITE" id="PS50076"/>
    </source>
</evidence>
<name>A0AAW4L6D7_9BACT</name>
<evidence type="ECO:0000313" key="2">
    <source>
        <dbReference type="EMBL" id="MBT0666463.1"/>
    </source>
</evidence>
<reference evidence="2 3" key="1">
    <citation type="submission" date="2021-05" db="EMBL/GenBank/DDBJ databases">
        <title>The draft genome of Geobacter pelophilus DSM 12255.</title>
        <authorList>
            <person name="Xu Z."/>
            <person name="Masuda Y."/>
            <person name="Itoh H."/>
            <person name="Senoo K."/>
        </authorList>
    </citation>
    <scope>NUCLEOTIDE SEQUENCE [LARGE SCALE GENOMIC DNA]</scope>
    <source>
        <strain evidence="2 3">DSM 12255</strain>
    </source>
</reference>
<evidence type="ECO:0000313" key="3">
    <source>
        <dbReference type="Proteomes" id="UP000811899"/>
    </source>
</evidence>
<dbReference type="SMART" id="SM00271">
    <property type="entry name" value="DnaJ"/>
    <property type="match status" value="1"/>
</dbReference>
<protein>
    <submittedName>
        <fullName evidence="2">J domain-containing protein</fullName>
    </submittedName>
</protein>
<dbReference type="AlphaFoldDB" id="A0AAW4L6D7"/>
<feature type="domain" description="J" evidence="1">
    <location>
        <begin position="8"/>
        <end position="79"/>
    </location>
</feature>